<accession>A0A9W4TCB7</accession>
<dbReference type="AlphaFoldDB" id="A0A9W4TCB7"/>
<feature type="non-terminal residue" evidence="1">
    <location>
        <position position="131"/>
    </location>
</feature>
<dbReference type="GO" id="GO:0003677">
    <property type="term" value="F:DNA binding"/>
    <property type="evidence" value="ECO:0007669"/>
    <property type="project" value="InterPro"/>
</dbReference>
<gene>
    <name evidence="1" type="ORF">FWILDA_LOCUS19481</name>
</gene>
<dbReference type="Proteomes" id="UP001153678">
    <property type="component" value="Unassembled WGS sequence"/>
</dbReference>
<organism evidence="1 2">
    <name type="scientific">Funneliformis geosporum</name>
    <dbReference type="NCBI Taxonomy" id="1117311"/>
    <lineage>
        <taxon>Eukaryota</taxon>
        <taxon>Fungi</taxon>
        <taxon>Fungi incertae sedis</taxon>
        <taxon>Mucoromycota</taxon>
        <taxon>Glomeromycotina</taxon>
        <taxon>Glomeromycetes</taxon>
        <taxon>Glomerales</taxon>
        <taxon>Glomeraceae</taxon>
        <taxon>Funneliformis</taxon>
    </lineage>
</organism>
<proteinExistence type="predicted"/>
<dbReference type="OrthoDB" id="2439705at2759"/>
<sequence length="131" mass="15010">QQVSLSEAETEDILHYRIDKFTLDRLFTYAERLGINLQISKTKAKTKIGYEAQDLKKHFERVGGSHNLMEDCQTIANSFAKIEDLGKIKDVLKNCHSKQEYDTKKANFIQKCDESINGLRPRTGYSSSMFG</sequence>
<reference evidence="1" key="1">
    <citation type="submission" date="2022-08" db="EMBL/GenBank/DDBJ databases">
        <authorList>
            <person name="Kallberg Y."/>
            <person name="Tangrot J."/>
            <person name="Rosling A."/>
        </authorList>
    </citation>
    <scope>NUCLEOTIDE SEQUENCE</scope>
    <source>
        <strain evidence="1">Wild A</strain>
    </source>
</reference>
<dbReference type="Gene3D" id="1.10.260.40">
    <property type="entry name" value="lambda repressor-like DNA-binding domains"/>
    <property type="match status" value="1"/>
</dbReference>
<comment type="caution">
    <text evidence="1">The sequence shown here is derived from an EMBL/GenBank/DDBJ whole genome shotgun (WGS) entry which is preliminary data.</text>
</comment>
<evidence type="ECO:0000313" key="2">
    <source>
        <dbReference type="Proteomes" id="UP001153678"/>
    </source>
</evidence>
<name>A0A9W4TCB7_9GLOM</name>
<keyword evidence="2" id="KW-1185">Reference proteome</keyword>
<evidence type="ECO:0000313" key="1">
    <source>
        <dbReference type="EMBL" id="CAI2200262.1"/>
    </source>
</evidence>
<dbReference type="InterPro" id="IPR010982">
    <property type="entry name" value="Lambda_DNA-bd_dom_sf"/>
</dbReference>
<dbReference type="EMBL" id="CAMKVN010023853">
    <property type="protein sequence ID" value="CAI2200262.1"/>
    <property type="molecule type" value="Genomic_DNA"/>
</dbReference>
<protein>
    <submittedName>
        <fullName evidence="1">11244_t:CDS:1</fullName>
    </submittedName>
</protein>
<feature type="non-terminal residue" evidence="1">
    <location>
        <position position="1"/>
    </location>
</feature>